<dbReference type="Proteomes" id="UP001140453">
    <property type="component" value="Unassembled WGS sequence"/>
</dbReference>
<accession>A0A9W8YLK9</accession>
<dbReference type="GO" id="GO:0031047">
    <property type="term" value="P:regulatory ncRNA-mediated gene silencing"/>
    <property type="evidence" value="ECO:0007669"/>
    <property type="project" value="InterPro"/>
</dbReference>
<sequence>MPSKNITAKRGETALPKNRGTGFEDGFADPPMTPDEHITELEIYDSLRPFHERIEECIQRYTARRRMTPDRAQLFMKYLFLGGIDTSQRQFTGTAQHVKDWKGDGYGPDELRAFMANEFLGRGGDSKGLFYNPDAPEHWDVDFAGVVAGFLGSYLPEQTYANSPEIRLAADTILNFLKYVRHHDVCPEFEENVTQAMEICTQALVELPKVGEAGGVIPGDFNLACRVLFCSTGVPHNSGDFNPGFLLYQDGQTYDLPDGETVKFPDALDPFMTVPANFDAQLIFRSTIALHEPGYIAQLNDVSKPLRVTNAFEEVYEIREIVFAEERLMDMYKGISEANLTSRPVEPVGHIVMVPTIIEDGWDNHPTHAEGRADNPGKPISLYMDHNVLEHLVVGMKMRTTVCELNLGNGLEFIKEVAELLPSFHMFLPQSLMKHYKLPKPDTRPPPSAEDPEVEDRRMAALMAEEEKSDLKEMRKVEPELDREMREIEDAEALEKTMAETKI</sequence>
<feature type="region of interest" description="Disordered" evidence="1">
    <location>
        <begin position="1"/>
        <end position="30"/>
    </location>
</feature>
<dbReference type="OrthoDB" id="435402at2759"/>
<name>A0A9W8YLK9_9PEZI</name>
<keyword evidence="3" id="KW-1185">Reference proteome</keyword>
<organism evidence="2 3">
    <name type="scientific">Gnomoniopsis smithogilvyi</name>
    <dbReference type="NCBI Taxonomy" id="1191159"/>
    <lineage>
        <taxon>Eukaryota</taxon>
        <taxon>Fungi</taxon>
        <taxon>Dikarya</taxon>
        <taxon>Ascomycota</taxon>
        <taxon>Pezizomycotina</taxon>
        <taxon>Sordariomycetes</taxon>
        <taxon>Sordariomycetidae</taxon>
        <taxon>Diaporthales</taxon>
        <taxon>Gnomoniaceae</taxon>
        <taxon>Gnomoniopsis</taxon>
    </lineage>
</organism>
<feature type="region of interest" description="Disordered" evidence="1">
    <location>
        <begin position="437"/>
        <end position="503"/>
    </location>
</feature>
<dbReference type="EMBL" id="JAPEVB010000005">
    <property type="protein sequence ID" value="KAJ4387103.1"/>
    <property type="molecule type" value="Genomic_DNA"/>
</dbReference>
<dbReference type="InterPro" id="IPR018606">
    <property type="entry name" value="Arb1"/>
</dbReference>
<proteinExistence type="predicted"/>
<evidence type="ECO:0000256" key="1">
    <source>
        <dbReference type="SAM" id="MobiDB-lite"/>
    </source>
</evidence>
<protein>
    <submittedName>
        <fullName evidence="2">Uncharacterized protein</fullName>
    </submittedName>
</protein>
<dbReference type="GO" id="GO:0033167">
    <property type="term" value="C:ARC complex"/>
    <property type="evidence" value="ECO:0007669"/>
    <property type="project" value="InterPro"/>
</dbReference>
<dbReference type="AlphaFoldDB" id="A0A9W8YLK9"/>
<evidence type="ECO:0000313" key="2">
    <source>
        <dbReference type="EMBL" id="KAJ4387103.1"/>
    </source>
</evidence>
<evidence type="ECO:0000313" key="3">
    <source>
        <dbReference type="Proteomes" id="UP001140453"/>
    </source>
</evidence>
<gene>
    <name evidence="2" type="ORF">N0V93_007690</name>
</gene>
<dbReference type="Pfam" id="PF09692">
    <property type="entry name" value="Arb1"/>
    <property type="match status" value="1"/>
</dbReference>
<reference evidence="2" key="1">
    <citation type="submission" date="2022-10" db="EMBL/GenBank/DDBJ databases">
        <title>Tapping the CABI collections for fungal endophytes: first genome assemblies for Collariella, Neodidymelliopsis, Ascochyta clinopodiicola, Didymella pomorum, Didymosphaeria variabile, Neocosmospora piperis and Neocucurbitaria cava.</title>
        <authorList>
            <person name="Hill R."/>
        </authorList>
    </citation>
    <scope>NUCLEOTIDE SEQUENCE</scope>
    <source>
        <strain evidence="2">IMI 355082</strain>
    </source>
</reference>
<comment type="caution">
    <text evidence="2">The sequence shown here is derived from an EMBL/GenBank/DDBJ whole genome shotgun (WGS) entry which is preliminary data.</text>
</comment>
<feature type="compositionally biased region" description="Basic and acidic residues" evidence="1">
    <location>
        <begin position="455"/>
        <end position="503"/>
    </location>
</feature>